<dbReference type="CDD" id="cd00305">
    <property type="entry name" value="Cu-Zn_Superoxide_Dismutase"/>
    <property type="match status" value="1"/>
</dbReference>
<dbReference type="EMBL" id="JBHRTI010000007">
    <property type="protein sequence ID" value="MFC3148543.1"/>
    <property type="molecule type" value="Genomic_DNA"/>
</dbReference>
<feature type="region of interest" description="Disordered" evidence="3">
    <location>
        <begin position="159"/>
        <end position="182"/>
    </location>
</feature>
<reference evidence="7" key="1">
    <citation type="journal article" date="2019" name="Int. J. Syst. Evol. Microbiol.">
        <title>The Global Catalogue of Microorganisms (GCM) 10K type strain sequencing project: providing services to taxonomists for standard genome sequencing and annotation.</title>
        <authorList>
            <consortium name="The Broad Institute Genomics Platform"/>
            <consortium name="The Broad Institute Genome Sequencing Center for Infectious Disease"/>
            <person name="Wu L."/>
            <person name="Ma J."/>
        </authorList>
    </citation>
    <scope>NUCLEOTIDE SEQUENCE [LARGE SCALE GENOMIC DNA]</scope>
    <source>
        <strain evidence="7">KCTC 52168</strain>
    </source>
</reference>
<dbReference type="EC" id="1.15.1.1" evidence="2"/>
<sequence length="182" mass="18640">MTHHRAALCLPVLAGVLLAACSSPATYGPPLARVQIVPTGAATAAAMSPAGQLEFRQAEGVVYVSGRITGLKPNATHGFHIHEVGDCASEGMASRGHFNPAGKRHGMHGAGDAHAGDLPALKADANGNAELRFELKGVTLDVSPLGIIGRAVIVHRDPDDLKTQPTGNSGPRPGCGVIEAVR</sequence>
<evidence type="ECO:0000256" key="1">
    <source>
        <dbReference type="ARBA" id="ARBA00010457"/>
    </source>
</evidence>
<keyword evidence="7" id="KW-1185">Reference proteome</keyword>
<comment type="cofactor">
    <cofactor evidence="2">
        <name>Zn(2+)</name>
        <dbReference type="ChEBI" id="CHEBI:29105"/>
    </cofactor>
    <text evidence="2">Binds 1 zinc ion per subunit.</text>
</comment>
<proteinExistence type="inferred from homology"/>
<dbReference type="PROSITE" id="PS00087">
    <property type="entry name" value="SOD_CU_ZN_1"/>
    <property type="match status" value="1"/>
</dbReference>
<dbReference type="Proteomes" id="UP001595556">
    <property type="component" value="Unassembled WGS sequence"/>
</dbReference>
<evidence type="ECO:0000256" key="4">
    <source>
        <dbReference type="SAM" id="SignalP"/>
    </source>
</evidence>
<protein>
    <recommendedName>
        <fullName evidence="2">Superoxide dismutase [Cu-Zn]</fullName>
        <ecNumber evidence="2">1.15.1.1</ecNumber>
    </recommendedName>
</protein>
<dbReference type="InterPro" id="IPR001424">
    <property type="entry name" value="SOD_Cu_Zn_dom"/>
</dbReference>
<dbReference type="PROSITE" id="PS51257">
    <property type="entry name" value="PROKAR_LIPOPROTEIN"/>
    <property type="match status" value="1"/>
</dbReference>
<dbReference type="Pfam" id="PF00080">
    <property type="entry name" value="Sod_Cu"/>
    <property type="match status" value="1"/>
</dbReference>
<dbReference type="Gene3D" id="2.60.40.200">
    <property type="entry name" value="Superoxide dismutase, copper/zinc binding domain"/>
    <property type="match status" value="1"/>
</dbReference>
<comment type="catalytic activity">
    <reaction evidence="2">
        <text>2 superoxide + 2 H(+) = H2O2 + O2</text>
        <dbReference type="Rhea" id="RHEA:20696"/>
        <dbReference type="ChEBI" id="CHEBI:15378"/>
        <dbReference type="ChEBI" id="CHEBI:15379"/>
        <dbReference type="ChEBI" id="CHEBI:16240"/>
        <dbReference type="ChEBI" id="CHEBI:18421"/>
        <dbReference type="EC" id="1.15.1.1"/>
    </reaction>
</comment>
<dbReference type="SUPFAM" id="SSF49329">
    <property type="entry name" value="Cu,Zn superoxide dismutase-like"/>
    <property type="match status" value="1"/>
</dbReference>
<comment type="caution">
    <text evidence="6">The sequence shown here is derived from an EMBL/GenBank/DDBJ whole genome shotgun (WGS) entry which is preliminary data.</text>
</comment>
<keyword evidence="4" id="KW-0732">Signal</keyword>
<gene>
    <name evidence="6" type="ORF">ACFOEN_13000</name>
</gene>
<organism evidence="6 7">
    <name type="scientific">Piscinibacterium candidicorallinum</name>
    <dbReference type="NCBI Taxonomy" id="1793872"/>
    <lineage>
        <taxon>Bacteria</taxon>
        <taxon>Pseudomonadati</taxon>
        <taxon>Pseudomonadota</taxon>
        <taxon>Betaproteobacteria</taxon>
        <taxon>Burkholderiales</taxon>
        <taxon>Piscinibacterium</taxon>
    </lineage>
</organism>
<dbReference type="RefSeq" id="WP_377304600.1">
    <property type="nucleotide sequence ID" value="NZ_CP180191.1"/>
</dbReference>
<keyword evidence="2" id="KW-0560">Oxidoreductase</keyword>
<dbReference type="InterPro" id="IPR024134">
    <property type="entry name" value="SOD_Cu/Zn_/chaperone"/>
</dbReference>
<feature type="chain" id="PRO_5046398326" description="Superoxide dismutase [Cu-Zn]" evidence="4">
    <location>
        <begin position="28"/>
        <end position="182"/>
    </location>
</feature>
<keyword evidence="2" id="KW-0186">Copper</keyword>
<keyword evidence="2" id="KW-0479">Metal-binding</keyword>
<dbReference type="InterPro" id="IPR036423">
    <property type="entry name" value="SOD-like_Cu/Zn_dom_sf"/>
</dbReference>
<feature type="signal peptide" evidence="4">
    <location>
        <begin position="1"/>
        <end position="27"/>
    </location>
</feature>
<dbReference type="PROSITE" id="PS00332">
    <property type="entry name" value="SOD_CU_ZN_2"/>
    <property type="match status" value="1"/>
</dbReference>
<keyword evidence="2" id="KW-0862">Zinc</keyword>
<comment type="cofactor">
    <cofactor evidence="2">
        <name>Cu cation</name>
        <dbReference type="ChEBI" id="CHEBI:23378"/>
    </cofactor>
    <text evidence="2">Binds 1 copper ion per subunit.</text>
</comment>
<evidence type="ECO:0000256" key="2">
    <source>
        <dbReference type="RuleBase" id="RU000393"/>
    </source>
</evidence>
<evidence type="ECO:0000259" key="5">
    <source>
        <dbReference type="Pfam" id="PF00080"/>
    </source>
</evidence>
<evidence type="ECO:0000313" key="6">
    <source>
        <dbReference type="EMBL" id="MFC3148543.1"/>
    </source>
</evidence>
<comment type="similarity">
    <text evidence="1 2">Belongs to the Cu-Zn superoxide dismutase family.</text>
</comment>
<dbReference type="InterPro" id="IPR018152">
    <property type="entry name" value="SOD_Cu/Zn_BS"/>
</dbReference>
<evidence type="ECO:0000256" key="3">
    <source>
        <dbReference type="SAM" id="MobiDB-lite"/>
    </source>
</evidence>
<accession>A0ABV7H720</accession>
<dbReference type="PANTHER" id="PTHR10003">
    <property type="entry name" value="SUPEROXIDE DISMUTASE CU-ZN -RELATED"/>
    <property type="match status" value="1"/>
</dbReference>
<evidence type="ECO:0000313" key="7">
    <source>
        <dbReference type="Proteomes" id="UP001595556"/>
    </source>
</evidence>
<comment type="function">
    <text evidence="2">Destroys radicals which are normally produced within the cells and which are toxic to biological systems.</text>
</comment>
<feature type="domain" description="Superoxide dismutase copper/zinc binding" evidence="5">
    <location>
        <begin position="51"/>
        <end position="178"/>
    </location>
</feature>
<name>A0ABV7H720_9BURK</name>
<dbReference type="PRINTS" id="PR00068">
    <property type="entry name" value="CUZNDISMTASE"/>
</dbReference>